<evidence type="ECO:0000313" key="2">
    <source>
        <dbReference type="Proteomes" id="UP001355653"/>
    </source>
</evidence>
<dbReference type="RefSeq" id="WP_127456491.1">
    <property type="nucleotide sequence ID" value="NZ_JAROBY010000072.1"/>
</dbReference>
<gene>
    <name evidence="1" type="ORF">P5G65_30580</name>
</gene>
<organism evidence="1 2">
    <name type="scientific">Paenibacillus chondroitinus</name>
    <dbReference type="NCBI Taxonomy" id="59842"/>
    <lineage>
        <taxon>Bacteria</taxon>
        <taxon>Bacillati</taxon>
        <taxon>Bacillota</taxon>
        <taxon>Bacilli</taxon>
        <taxon>Bacillales</taxon>
        <taxon>Paenibacillaceae</taxon>
        <taxon>Paenibacillus</taxon>
    </lineage>
</organism>
<evidence type="ECO:0000313" key="1">
    <source>
        <dbReference type="EMBL" id="MEB4798260.1"/>
    </source>
</evidence>
<sequence>MTLSNCEACGKVFIRQFEKRCKPCVQLQLVESHKVKDFVRSHPGATLIDVYHETGVPLKTIKELIQE</sequence>
<evidence type="ECO:0008006" key="3">
    <source>
        <dbReference type="Google" id="ProtNLM"/>
    </source>
</evidence>
<protein>
    <recommendedName>
        <fullName evidence="3">Flagellar protein</fullName>
    </recommendedName>
</protein>
<accession>A0ABU6DLR7</accession>
<dbReference type="Proteomes" id="UP001355653">
    <property type="component" value="Unassembled WGS sequence"/>
</dbReference>
<proteinExistence type="predicted"/>
<keyword evidence="2" id="KW-1185">Reference proteome</keyword>
<name>A0ABU6DLR7_9BACL</name>
<reference evidence="1 2" key="1">
    <citation type="submission" date="2023-03" db="EMBL/GenBank/DDBJ databases">
        <title>Bacillus Genome Sequencing.</title>
        <authorList>
            <person name="Dunlap C."/>
        </authorList>
    </citation>
    <scope>NUCLEOTIDE SEQUENCE [LARGE SCALE GENOMIC DNA]</scope>
    <source>
        <strain evidence="1 2">NRS-1351</strain>
    </source>
</reference>
<comment type="caution">
    <text evidence="1">The sequence shown here is derived from an EMBL/GenBank/DDBJ whole genome shotgun (WGS) entry which is preliminary data.</text>
</comment>
<dbReference type="EMBL" id="JAROBY010000072">
    <property type="protein sequence ID" value="MEB4798260.1"/>
    <property type="molecule type" value="Genomic_DNA"/>
</dbReference>